<reference evidence="2 3" key="1">
    <citation type="submission" date="2022-09" db="EMBL/GenBank/DDBJ databases">
        <authorList>
            <person name="Han X.L."/>
            <person name="Wang Q."/>
            <person name="Lu T."/>
        </authorList>
    </citation>
    <scope>NUCLEOTIDE SEQUENCE [LARGE SCALE GENOMIC DNA]</scope>
    <source>
        <strain evidence="2 3">WQ 127069</strain>
    </source>
</reference>
<name>A0ABT2UCU0_9BACL</name>
<comment type="caution">
    <text evidence="2">The sequence shown here is derived from an EMBL/GenBank/DDBJ whole genome shotgun (WGS) entry which is preliminary data.</text>
</comment>
<evidence type="ECO:0000313" key="3">
    <source>
        <dbReference type="Proteomes" id="UP001652445"/>
    </source>
</evidence>
<keyword evidence="3" id="KW-1185">Reference proteome</keyword>
<protein>
    <submittedName>
        <fullName evidence="2">Abortive infection family protein</fullName>
    </submittedName>
</protein>
<feature type="domain" description="Abortive infection protein-like C-terminal" evidence="1">
    <location>
        <begin position="353"/>
        <end position="426"/>
    </location>
</feature>
<dbReference type="InterPro" id="IPR026001">
    <property type="entry name" value="Abi-like_C"/>
</dbReference>
<dbReference type="Pfam" id="PF14355">
    <property type="entry name" value="Abi_C"/>
    <property type="match status" value="1"/>
</dbReference>
<organism evidence="2 3">
    <name type="scientific">Paenibacillus baimaensis</name>
    <dbReference type="NCBI Taxonomy" id="2982185"/>
    <lineage>
        <taxon>Bacteria</taxon>
        <taxon>Bacillati</taxon>
        <taxon>Bacillota</taxon>
        <taxon>Bacilli</taxon>
        <taxon>Bacillales</taxon>
        <taxon>Paenibacillaceae</taxon>
        <taxon>Paenibacillus</taxon>
    </lineage>
</organism>
<gene>
    <name evidence="2" type="ORF">OB236_09750</name>
</gene>
<sequence length="437" mass="51143">MESIITSENNIEEILNNLIESYEGKIINAFNRSFYNYEYCIEELCQYYHKYKELFNMENRFLELLRYSIICSGESSDDGYAYGGINKIKSNIKFLGEDLVLKLIELIGINTKLWDDRMKLKQMLAIINNSGFDDNKRRSLKFFYVDRFYLEYEINIIIKKEINSKYTEYVEAKLKMEEINKSVNIVFNKIHEKDSNKSIQFLIDYDKFSGANFIIKMDEKTTNSLMKIKLLENRDIIQILDMNMELLNIQFNEYDNCVSLIDKSLTEIHKFIKGKIDDIYGNKYLSKKIISNVLEKPKFTSLVVREALNDADSLIKANKVSNAVDRIHTALHGYLRTICEDEKILYEQDASIFKLLKLIEKNSDIFKVNGNENEHINRVLRSIGNIVDALNPIRNNASLAHPNDELLMEEEAFLVVNITLIILNYLDSKLVNRTKNM</sequence>
<evidence type="ECO:0000313" key="2">
    <source>
        <dbReference type="EMBL" id="MCU6792412.1"/>
    </source>
</evidence>
<dbReference type="RefSeq" id="WP_262683803.1">
    <property type="nucleotide sequence ID" value="NZ_JAOQIO010000023.1"/>
</dbReference>
<accession>A0ABT2UCU0</accession>
<dbReference type="Proteomes" id="UP001652445">
    <property type="component" value="Unassembled WGS sequence"/>
</dbReference>
<evidence type="ECO:0000259" key="1">
    <source>
        <dbReference type="Pfam" id="PF14355"/>
    </source>
</evidence>
<proteinExistence type="predicted"/>
<dbReference type="EMBL" id="JAOQIO010000023">
    <property type="protein sequence ID" value="MCU6792412.1"/>
    <property type="molecule type" value="Genomic_DNA"/>
</dbReference>